<keyword evidence="3" id="KW-1185">Reference proteome</keyword>
<name>A0ABW3R2N8_9PSEU</name>
<feature type="domain" description="DUF6891" evidence="1">
    <location>
        <begin position="1"/>
        <end position="32"/>
    </location>
</feature>
<comment type="caution">
    <text evidence="2">The sequence shown here is derived from an EMBL/GenBank/DDBJ whole genome shotgun (WGS) entry which is preliminary data.</text>
</comment>
<dbReference type="Pfam" id="PF21831">
    <property type="entry name" value="DUF6891"/>
    <property type="match status" value="1"/>
</dbReference>
<dbReference type="InterPro" id="IPR054186">
    <property type="entry name" value="DUF6891"/>
</dbReference>
<sequence length="35" mass="3626">VAALTAGGLPVVWDGSPGARIQVSPLTWRQRLPVG</sequence>
<evidence type="ECO:0000259" key="1">
    <source>
        <dbReference type="Pfam" id="PF21831"/>
    </source>
</evidence>
<protein>
    <submittedName>
        <fullName evidence="2">DUF6891 domain-containing protein</fullName>
    </submittedName>
</protein>
<accession>A0ABW3R2N8</accession>
<evidence type="ECO:0000313" key="2">
    <source>
        <dbReference type="EMBL" id="MFD1151180.1"/>
    </source>
</evidence>
<gene>
    <name evidence="2" type="ORF">ACFQ3T_28965</name>
</gene>
<reference evidence="3" key="1">
    <citation type="journal article" date="2019" name="Int. J. Syst. Evol. Microbiol.">
        <title>The Global Catalogue of Microorganisms (GCM) 10K type strain sequencing project: providing services to taxonomists for standard genome sequencing and annotation.</title>
        <authorList>
            <consortium name="The Broad Institute Genomics Platform"/>
            <consortium name="The Broad Institute Genome Sequencing Center for Infectious Disease"/>
            <person name="Wu L."/>
            <person name="Ma J."/>
        </authorList>
    </citation>
    <scope>NUCLEOTIDE SEQUENCE [LARGE SCALE GENOMIC DNA]</scope>
    <source>
        <strain evidence="3">CCUG 60214</strain>
    </source>
</reference>
<dbReference type="RefSeq" id="WP_380727954.1">
    <property type="nucleotide sequence ID" value="NZ_JBHTLK010000215.1"/>
</dbReference>
<organism evidence="2 3">
    <name type="scientific">Saccharothrix hoggarensis</name>
    <dbReference type="NCBI Taxonomy" id="913853"/>
    <lineage>
        <taxon>Bacteria</taxon>
        <taxon>Bacillati</taxon>
        <taxon>Actinomycetota</taxon>
        <taxon>Actinomycetes</taxon>
        <taxon>Pseudonocardiales</taxon>
        <taxon>Pseudonocardiaceae</taxon>
        <taxon>Saccharothrix</taxon>
    </lineage>
</organism>
<feature type="non-terminal residue" evidence="2">
    <location>
        <position position="1"/>
    </location>
</feature>
<evidence type="ECO:0000313" key="3">
    <source>
        <dbReference type="Proteomes" id="UP001597168"/>
    </source>
</evidence>
<dbReference type="Proteomes" id="UP001597168">
    <property type="component" value="Unassembled WGS sequence"/>
</dbReference>
<proteinExistence type="predicted"/>
<dbReference type="EMBL" id="JBHTLK010000215">
    <property type="protein sequence ID" value="MFD1151180.1"/>
    <property type="molecule type" value="Genomic_DNA"/>
</dbReference>